<name>A0ABS1UVY0_9ACTN</name>
<feature type="non-terminal residue" evidence="1">
    <location>
        <position position="1"/>
    </location>
</feature>
<keyword evidence="2" id="KW-1185">Reference proteome</keyword>
<gene>
    <name evidence="1" type="ORF">JMF97_30820</name>
</gene>
<evidence type="ECO:0000313" key="1">
    <source>
        <dbReference type="EMBL" id="MBL6280533.1"/>
    </source>
</evidence>
<reference evidence="1 2" key="1">
    <citation type="submission" date="2021-01" db="EMBL/GenBank/DDBJ databases">
        <title>Genome sequencing of Micromonospora fiedleri MG-37.</title>
        <authorList>
            <person name="Moreland P.E.J."/>
            <person name="Stach J.E.M."/>
        </authorList>
    </citation>
    <scope>NUCLEOTIDE SEQUENCE [LARGE SCALE GENOMIC DNA]</scope>
    <source>
        <strain evidence="1 2">MG-37</strain>
    </source>
</reference>
<accession>A0ABS1UVY0</accession>
<proteinExistence type="predicted"/>
<evidence type="ECO:0000313" key="2">
    <source>
        <dbReference type="Proteomes" id="UP000661193"/>
    </source>
</evidence>
<sequence length="49" mass="5580">AVRLDVNDVPFQHVRTFDDAVRAVPPGRLEVIANYTAFQDIRAELDRVN</sequence>
<dbReference type="EMBL" id="JAETXL010000097">
    <property type="protein sequence ID" value="MBL6280533.1"/>
    <property type="molecule type" value="Genomic_DNA"/>
</dbReference>
<comment type="caution">
    <text evidence="1">The sequence shown here is derived from an EMBL/GenBank/DDBJ whole genome shotgun (WGS) entry which is preliminary data.</text>
</comment>
<dbReference type="Proteomes" id="UP000661193">
    <property type="component" value="Unassembled WGS sequence"/>
</dbReference>
<protein>
    <submittedName>
        <fullName evidence="1">DUF1727 domain-containing protein</fullName>
    </submittedName>
</protein>
<organism evidence="1 2">
    <name type="scientific">Micromonospora fiedleri</name>
    <dbReference type="NCBI Taxonomy" id="1157498"/>
    <lineage>
        <taxon>Bacteria</taxon>
        <taxon>Bacillati</taxon>
        <taxon>Actinomycetota</taxon>
        <taxon>Actinomycetes</taxon>
        <taxon>Micromonosporales</taxon>
        <taxon>Micromonosporaceae</taxon>
        <taxon>Micromonospora</taxon>
    </lineage>
</organism>